<name>A0AAN9XUZ0_PSOTE</name>
<dbReference type="Proteomes" id="UP001386955">
    <property type="component" value="Unassembled WGS sequence"/>
</dbReference>
<reference evidence="1 2" key="1">
    <citation type="submission" date="2024-01" db="EMBL/GenBank/DDBJ databases">
        <title>The genomes of 5 underutilized Papilionoideae crops provide insights into root nodulation and disease resistanc.</title>
        <authorList>
            <person name="Jiang F."/>
        </authorList>
    </citation>
    <scope>NUCLEOTIDE SEQUENCE [LARGE SCALE GENOMIC DNA]</scope>
    <source>
        <strain evidence="1">DUOXIRENSHENG_FW03</strain>
        <tissue evidence="1">Leaves</tissue>
    </source>
</reference>
<comment type="caution">
    <text evidence="1">The sequence shown here is derived from an EMBL/GenBank/DDBJ whole genome shotgun (WGS) entry which is preliminary data.</text>
</comment>
<protein>
    <submittedName>
        <fullName evidence="1">Uncharacterized protein</fullName>
    </submittedName>
</protein>
<dbReference type="EMBL" id="JAYMYS010000001">
    <property type="protein sequence ID" value="KAK7410926.1"/>
    <property type="molecule type" value="Genomic_DNA"/>
</dbReference>
<organism evidence="1 2">
    <name type="scientific">Psophocarpus tetragonolobus</name>
    <name type="common">Winged bean</name>
    <name type="synonym">Dolichos tetragonolobus</name>
    <dbReference type="NCBI Taxonomy" id="3891"/>
    <lineage>
        <taxon>Eukaryota</taxon>
        <taxon>Viridiplantae</taxon>
        <taxon>Streptophyta</taxon>
        <taxon>Embryophyta</taxon>
        <taxon>Tracheophyta</taxon>
        <taxon>Spermatophyta</taxon>
        <taxon>Magnoliopsida</taxon>
        <taxon>eudicotyledons</taxon>
        <taxon>Gunneridae</taxon>
        <taxon>Pentapetalae</taxon>
        <taxon>rosids</taxon>
        <taxon>fabids</taxon>
        <taxon>Fabales</taxon>
        <taxon>Fabaceae</taxon>
        <taxon>Papilionoideae</taxon>
        <taxon>50 kb inversion clade</taxon>
        <taxon>NPAAA clade</taxon>
        <taxon>indigoferoid/millettioid clade</taxon>
        <taxon>Phaseoleae</taxon>
        <taxon>Psophocarpus</taxon>
    </lineage>
</organism>
<evidence type="ECO:0000313" key="2">
    <source>
        <dbReference type="Proteomes" id="UP001386955"/>
    </source>
</evidence>
<sequence length="148" mass="17084">MMMRRMAAKDFDPVRYSGKWSEVLVKWEFLEKAKKTRCSRNYNWNWGKGSMSLGRRFGEKRDTARNAANDPSKNATDSVIYDNSSLVSEAKDRSLVQMNKRNNTTSCNSLYDTALALSVELCLDDCRTRTELLNSVNLQKYKLTYISL</sequence>
<proteinExistence type="predicted"/>
<keyword evidence="2" id="KW-1185">Reference proteome</keyword>
<gene>
    <name evidence="1" type="ORF">VNO78_02158</name>
</gene>
<dbReference type="AlphaFoldDB" id="A0AAN9XUZ0"/>
<accession>A0AAN9XUZ0</accession>
<evidence type="ECO:0000313" key="1">
    <source>
        <dbReference type="EMBL" id="KAK7410926.1"/>
    </source>
</evidence>